<reference evidence="1" key="1">
    <citation type="journal article" date="2023" name="IMA Fungus">
        <title>Comparative genomic study of the Penicillium genus elucidates a diverse pangenome and 15 lateral gene transfer events.</title>
        <authorList>
            <person name="Petersen C."/>
            <person name="Sorensen T."/>
            <person name="Nielsen M.R."/>
            <person name="Sondergaard T.E."/>
            <person name="Sorensen J.L."/>
            <person name="Fitzpatrick D.A."/>
            <person name="Frisvad J.C."/>
            <person name="Nielsen K.L."/>
        </authorList>
    </citation>
    <scope>NUCLEOTIDE SEQUENCE</scope>
    <source>
        <strain evidence="1">IBT 17514</strain>
    </source>
</reference>
<dbReference type="AlphaFoldDB" id="A0AAD6HPT5"/>
<reference evidence="1" key="2">
    <citation type="submission" date="2023-01" db="EMBL/GenBank/DDBJ databases">
        <authorList>
            <person name="Petersen C."/>
        </authorList>
    </citation>
    <scope>NUCLEOTIDE SEQUENCE</scope>
    <source>
        <strain evidence="1">IBT 17514</strain>
    </source>
</reference>
<sequence length="685" mass="77070">METIYVMDMLGFQAAILFASILVMGIAAPTLAWRSSKTKRHIVLKAIESGRSESCGFITKGLPFLFGVRLLRRVQAPLLKAEPELDLMPLHWDPSVAQISDSPVSWIRIGLLIKSHHISYKTGDSLIIKSSQALLPVNKVWFLIIGILGRFGNRNDRGRCSMNSGKNNNASEAVPIGDINSPESLLRHSRRWTDIRYANDSTYTMGRTSNPSKLHGLTGSLSFGMNWSHRSKCRYGVEFESHNTQEIGDLSGEKLSIDRLFWLAVGCIPVKDGRVFSLENVQFENLGDYDQVCRNPHQYYHPAQPYHDPGVSPEGELGFESDISDVPMMQSPPSVISILSRPEISPNLPPNTFIPNHQPTLIPSPASNTYAFCFGPTNQRNDALAGIGRVFKTDQNNPIVMALKEMQLSNDERANLERFAHAKYLPSDSMWVRLSRQHKAKSNEYRYSSSIRHEIKYASYLRRNDAQVLAQSLLHLPTCRMGYLFNGNRSSLCYAFLTSTASDTPRLLLYMIISFDQLRIPELTRPRLLNAMEEMFRQIHRFQYSRDFMDAIFELDAALEDAISLDEKVIDSIGVLTISSEEFRDIITFSAGKVSQCIDQKVQVDFNNPAVVVKTVLGAEQRFPMALGELFPAFTGKQGLTDVSFTELMLIALKASVQSAFLKTSLSSLPLFEQVMRMQDVVYIS</sequence>
<comment type="caution">
    <text evidence="1">The sequence shown here is derived from an EMBL/GenBank/DDBJ whole genome shotgun (WGS) entry which is preliminary data.</text>
</comment>
<organism evidence="1 2">
    <name type="scientific">Penicillium malachiteum</name>
    <dbReference type="NCBI Taxonomy" id="1324776"/>
    <lineage>
        <taxon>Eukaryota</taxon>
        <taxon>Fungi</taxon>
        <taxon>Dikarya</taxon>
        <taxon>Ascomycota</taxon>
        <taxon>Pezizomycotina</taxon>
        <taxon>Eurotiomycetes</taxon>
        <taxon>Eurotiomycetidae</taxon>
        <taxon>Eurotiales</taxon>
        <taxon>Aspergillaceae</taxon>
        <taxon>Penicillium</taxon>
    </lineage>
</organism>
<evidence type="ECO:0000313" key="1">
    <source>
        <dbReference type="EMBL" id="KAJ5732055.1"/>
    </source>
</evidence>
<protein>
    <submittedName>
        <fullName evidence="1">Uncharacterized protein</fullName>
    </submittedName>
</protein>
<evidence type="ECO:0000313" key="2">
    <source>
        <dbReference type="Proteomes" id="UP001215712"/>
    </source>
</evidence>
<gene>
    <name evidence="1" type="ORF">N7493_003536</name>
</gene>
<name>A0AAD6HPT5_9EURO</name>
<proteinExistence type="predicted"/>
<dbReference type="Proteomes" id="UP001215712">
    <property type="component" value="Unassembled WGS sequence"/>
</dbReference>
<accession>A0AAD6HPT5</accession>
<keyword evidence="2" id="KW-1185">Reference proteome</keyword>
<dbReference type="EMBL" id="JAQJAN010000004">
    <property type="protein sequence ID" value="KAJ5732055.1"/>
    <property type="molecule type" value="Genomic_DNA"/>
</dbReference>